<dbReference type="SUPFAM" id="SSF51695">
    <property type="entry name" value="PLC-like phosphodiesterases"/>
    <property type="match status" value="1"/>
</dbReference>
<dbReference type="EC" id="3.1.4.46" evidence="2"/>
<dbReference type="PROSITE" id="PS51704">
    <property type="entry name" value="GP_PDE"/>
    <property type="match status" value="1"/>
</dbReference>
<keyword evidence="4" id="KW-0319">Glycerol metabolism</keyword>
<comment type="catalytic activity">
    <reaction evidence="6">
        <text>a sn-glycero-3-phosphodiester + H2O = an alcohol + sn-glycerol 3-phosphate + H(+)</text>
        <dbReference type="Rhea" id="RHEA:12969"/>
        <dbReference type="ChEBI" id="CHEBI:15377"/>
        <dbReference type="ChEBI" id="CHEBI:15378"/>
        <dbReference type="ChEBI" id="CHEBI:30879"/>
        <dbReference type="ChEBI" id="CHEBI:57597"/>
        <dbReference type="ChEBI" id="CHEBI:83408"/>
        <dbReference type="EC" id="3.1.4.46"/>
    </reaction>
</comment>
<accession>A0A7V4TZZ8</accession>
<comment type="caution">
    <text evidence="8">The sequence shown here is derived from an EMBL/GenBank/DDBJ whole genome shotgun (WGS) entry which is preliminary data.</text>
</comment>
<evidence type="ECO:0000256" key="4">
    <source>
        <dbReference type="ARBA" id="ARBA00022798"/>
    </source>
</evidence>
<protein>
    <recommendedName>
        <fullName evidence="2">glycerophosphodiester phosphodiesterase</fullName>
        <ecNumber evidence="2">3.1.4.46</ecNumber>
    </recommendedName>
</protein>
<dbReference type="FunFam" id="3.20.20.190:FF:000009">
    <property type="entry name" value="Glycerophosphodiester phosphodiesterase, periplasmic"/>
    <property type="match status" value="1"/>
</dbReference>
<name>A0A7V4TZZ8_CALAY</name>
<dbReference type="GO" id="GO:0006629">
    <property type="term" value="P:lipid metabolic process"/>
    <property type="evidence" value="ECO:0007669"/>
    <property type="project" value="InterPro"/>
</dbReference>
<evidence type="ECO:0000256" key="2">
    <source>
        <dbReference type="ARBA" id="ARBA00012247"/>
    </source>
</evidence>
<proteinExistence type="inferred from homology"/>
<sequence>MKKLIFQTVILGVIVLSNGIAGEKIVIAHRGASGYLPEHSMETKAVSYVMGADYIEQDLVLTKDNRLVVLHDIFLDRVTNVADIFPDRKRSDGRYYVIDFTLAEIKQLDMTERYKIKNGKRVAVYLNRFPLGKSSFKVHTFEEEIELIQGMNKSFGKNVGLYPEIKSPAFHHAEGKDIALISLKILKKYGYDTRNSKIYFQCFEAKELKRIKNELFNQLSMNIPLVLLLPGSNKKKYAVLHNGEKFLLNEYNWDSENINYTEISEYADGIGPSYNSLVARDSQLEQIKITPMVSEAHKAGLVVHPYTFRSDKLPQYAASFDQLLFIFYFMVDIDGIFTDFPDKAVDFLNSFSNHTHK</sequence>
<dbReference type="EMBL" id="DRQG01000048">
    <property type="protein sequence ID" value="HGY55093.1"/>
    <property type="molecule type" value="Genomic_DNA"/>
</dbReference>
<dbReference type="Pfam" id="PF03009">
    <property type="entry name" value="GDPD"/>
    <property type="match status" value="1"/>
</dbReference>
<feature type="domain" description="GP-PDE" evidence="7">
    <location>
        <begin position="24"/>
        <end position="348"/>
    </location>
</feature>
<evidence type="ECO:0000313" key="8">
    <source>
        <dbReference type="EMBL" id="HGY55093.1"/>
    </source>
</evidence>
<dbReference type="NCBIfam" id="NF008354">
    <property type="entry name" value="PRK11143.1"/>
    <property type="match status" value="1"/>
</dbReference>
<dbReference type="PANTHER" id="PTHR43620:SF7">
    <property type="entry name" value="GLYCEROPHOSPHODIESTER PHOSPHODIESTERASE GDPD5-RELATED"/>
    <property type="match status" value="1"/>
</dbReference>
<gene>
    <name evidence="8" type="ORF">ENK44_05290</name>
</gene>
<dbReference type="Gene3D" id="3.20.20.190">
    <property type="entry name" value="Phosphatidylinositol (PI) phosphodiesterase"/>
    <property type="match status" value="1"/>
</dbReference>
<dbReference type="AlphaFoldDB" id="A0A7V4TZZ8"/>
<dbReference type="InterPro" id="IPR017946">
    <property type="entry name" value="PLC-like_Pdiesterase_TIM-brl"/>
</dbReference>
<dbReference type="Proteomes" id="UP000885779">
    <property type="component" value="Unassembled WGS sequence"/>
</dbReference>
<dbReference type="CDD" id="cd08600">
    <property type="entry name" value="GDPD_EcGlpQ_like"/>
    <property type="match status" value="1"/>
</dbReference>
<evidence type="ECO:0000256" key="3">
    <source>
        <dbReference type="ARBA" id="ARBA00022729"/>
    </source>
</evidence>
<dbReference type="GO" id="GO:0042597">
    <property type="term" value="C:periplasmic space"/>
    <property type="evidence" value="ECO:0007669"/>
    <property type="project" value="TreeGrafter"/>
</dbReference>
<evidence type="ECO:0000256" key="1">
    <source>
        <dbReference type="ARBA" id="ARBA00007277"/>
    </source>
</evidence>
<reference evidence="8" key="1">
    <citation type="journal article" date="2020" name="mSystems">
        <title>Genome- and Community-Level Interaction Insights into Carbon Utilization and Element Cycling Functions of Hydrothermarchaeota in Hydrothermal Sediment.</title>
        <authorList>
            <person name="Zhou Z."/>
            <person name="Liu Y."/>
            <person name="Xu W."/>
            <person name="Pan J."/>
            <person name="Luo Z.H."/>
            <person name="Li M."/>
        </authorList>
    </citation>
    <scope>NUCLEOTIDE SEQUENCE [LARGE SCALE GENOMIC DNA]</scope>
    <source>
        <strain evidence="8">HyVt-577</strain>
    </source>
</reference>
<dbReference type="PANTHER" id="PTHR43620">
    <property type="entry name" value="GLYCEROPHOSPHORYL DIESTER PHOSPHODIESTERASE"/>
    <property type="match status" value="1"/>
</dbReference>
<organism evidence="8">
    <name type="scientific">Caldithrix abyssi</name>
    <dbReference type="NCBI Taxonomy" id="187145"/>
    <lineage>
        <taxon>Bacteria</taxon>
        <taxon>Pseudomonadati</taxon>
        <taxon>Calditrichota</taxon>
        <taxon>Calditrichia</taxon>
        <taxon>Calditrichales</taxon>
        <taxon>Calditrichaceae</taxon>
        <taxon>Caldithrix</taxon>
    </lineage>
</organism>
<dbReference type="GO" id="GO:0008889">
    <property type="term" value="F:glycerophosphodiester phosphodiesterase activity"/>
    <property type="evidence" value="ECO:0007669"/>
    <property type="project" value="UniProtKB-EC"/>
</dbReference>
<keyword evidence="5 8" id="KW-0378">Hydrolase</keyword>
<dbReference type="InterPro" id="IPR030395">
    <property type="entry name" value="GP_PDE_dom"/>
</dbReference>
<evidence type="ECO:0000259" key="7">
    <source>
        <dbReference type="PROSITE" id="PS51704"/>
    </source>
</evidence>
<evidence type="ECO:0000256" key="5">
    <source>
        <dbReference type="ARBA" id="ARBA00022801"/>
    </source>
</evidence>
<keyword evidence="3" id="KW-0732">Signal</keyword>
<comment type="similarity">
    <text evidence="1">Belongs to the glycerophosphoryl diester phosphodiesterase family.</text>
</comment>
<evidence type="ECO:0000256" key="6">
    <source>
        <dbReference type="ARBA" id="ARBA00047512"/>
    </source>
</evidence>
<dbReference type="GO" id="GO:0006071">
    <property type="term" value="P:glycerol metabolic process"/>
    <property type="evidence" value="ECO:0007669"/>
    <property type="project" value="UniProtKB-KW"/>
</dbReference>